<feature type="chain" id="PRO_5031319426" evidence="1">
    <location>
        <begin position="20"/>
        <end position="484"/>
    </location>
</feature>
<keyword evidence="3" id="KW-1185">Reference proteome</keyword>
<gene>
    <name evidence="2" type="ORF">GTP45_08800</name>
</gene>
<evidence type="ECO:0000313" key="3">
    <source>
        <dbReference type="Proteomes" id="UP000450012"/>
    </source>
</evidence>
<sequence length="484" mass="51669">MIRPLITLSTLLMLSPAWACSCSPLPEVGFVHADLDRLPANARGALFLAKDDKLKPTAFYITTNAQPGPLKAQLSWPDLGAKGKAQRYLARVAPVGGFKPGAHYTIRYMNNKERWRYPAQTDFFIDAEPLKLDGAGAQLVLDGAPARQLLQLATNSGMCSSQQPAVVQNFHYELPAAYQPYKSAVYYRTDFDGDPVPPYSGSLCGDRAFGATAMGDAREVVYNNCETPKGRVSIQGWAALLEVEDSVRPTNVLTSDLSAAQAGSCTAFGILKEALATHDQQRISNAACHISGAEYADRKSGLPQDAPTAAEMLDFARNSATTPRACVLSAMTTVLTHMPEPAEPLGQRLGQIIGAGLTSTDAAVVDAALIELSQSVGYISMNGWRDKNGAQRMQTMLEPALPALVKLLLSGQAVSRTAMPLAELIGHAGNKAHRYIPELLAAAESPAATSSEALAALSLIAPDDPRVQSLQRTIKPLTLDSTQP</sequence>
<dbReference type="AlphaFoldDB" id="A0A7X4KB92"/>
<feature type="signal peptide" evidence="1">
    <location>
        <begin position="1"/>
        <end position="19"/>
    </location>
</feature>
<organism evidence="2 3">
    <name type="scientific">Duganella rivi</name>
    <dbReference type="NCBI Taxonomy" id="2666083"/>
    <lineage>
        <taxon>Bacteria</taxon>
        <taxon>Pseudomonadati</taxon>
        <taxon>Pseudomonadota</taxon>
        <taxon>Betaproteobacteria</taxon>
        <taxon>Burkholderiales</taxon>
        <taxon>Oxalobacteraceae</taxon>
        <taxon>Telluria group</taxon>
        <taxon>Duganella</taxon>
    </lineage>
</organism>
<dbReference type="Proteomes" id="UP000450012">
    <property type="component" value="Unassembled WGS sequence"/>
</dbReference>
<evidence type="ECO:0000256" key="1">
    <source>
        <dbReference type="SAM" id="SignalP"/>
    </source>
</evidence>
<comment type="caution">
    <text evidence="2">The sequence shown here is derived from an EMBL/GenBank/DDBJ whole genome shotgun (WGS) entry which is preliminary data.</text>
</comment>
<name>A0A7X4KB92_9BURK</name>
<reference evidence="2 3" key="1">
    <citation type="submission" date="2019-12" db="EMBL/GenBank/DDBJ databases">
        <title>Novel species isolated from a subtropical stream in China.</title>
        <authorList>
            <person name="Lu H."/>
        </authorList>
    </citation>
    <scope>NUCLEOTIDE SEQUENCE [LARGE SCALE GENOMIC DNA]</scope>
    <source>
        <strain evidence="2 3">FT55W</strain>
    </source>
</reference>
<accession>A0A7X4KB92</accession>
<protein>
    <submittedName>
        <fullName evidence="2">Uncharacterized protein</fullName>
    </submittedName>
</protein>
<proteinExistence type="predicted"/>
<dbReference type="EMBL" id="WWCK01000003">
    <property type="protein sequence ID" value="MYM66925.1"/>
    <property type="molecule type" value="Genomic_DNA"/>
</dbReference>
<keyword evidence="1" id="KW-0732">Signal</keyword>
<evidence type="ECO:0000313" key="2">
    <source>
        <dbReference type="EMBL" id="MYM66925.1"/>
    </source>
</evidence>
<dbReference type="PROSITE" id="PS51257">
    <property type="entry name" value="PROKAR_LIPOPROTEIN"/>
    <property type="match status" value="1"/>
</dbReference>
<dbReference type="RefSeq" id="WP_161013511.1">
    <property type="nucleotide sequence ID" value="NZ_WWCK01000003.1"/>
</dbReference>